<evidence type="ECO:0000313" key="2">
    <source>
        <dbReference type="Proteomes" id="UP000265520"/>
    </source>
</evidence>
<sequence>MEQIHKDFQNLSALKSNLYAFPSDVSADGELLKAKFAQSVDEFFENIQKKMIEERGVDGLKLMKEMIERRGVDGLKLMKEMIER</sequence>
<reference evidence="1 2" key="1">
    <citation type="journal article" date="2018" name="Front. Plant Sci.">
        <title>Red Clover (Trifolium pratense) and Zigzag Clover (T. medium) - A Picture of Genomic Similarities and Differences.</title>
        <authorList>
            <person name="Dluhosova J."/>
            <person name="Istvanek J."/>
            <person name="Nedelnik J."/>
            <person name="Repkova J."/>
        </authorList>
    </citation>
    <scope>NUCLEOTIDE SEQUENCE [LARGE SCALE GENOMIC DNA]</scope>
    <source>
        <strain evidence="2">cv. 10/8</strain>
        <tissue evidence="1">Leaf</tissue>
    </source>
</reference>
<dbReference type="Proteomes" id="UP000265520">
    <property type="component" value="Unassembled WGS sequence"/>
</dbReference>
<dbReference type="EMBL" id="LXQA010192781">
    <property type="protein sequence ID" value="MCI32105.1"/>
    <property type="molecule type" value="Genomic_DNA"/>
</dbReference>
<keyword evidence="2" id="KW-1185">Reference proteome</keyword>
<accession>A0A392R961</accession>
<protein>
    <submittedName>
        <fullName evidence="1">Uncharacterized protein</fullName>
    </submittedName>
</protein>
<proteinExistence type="predicted"/>
<feature type="non-terminal residue" evidence="1">
    <location>
        <position position="84"/>
    </location>
</feature>
<comment type="caution">
    <text evidence="1">The sequence shown here is derived from an EMBL/GenBank/DDBJ whole genome shotgun (WGS) entry which is preliminary data.</text>
</comment>
<dbReference type="AlphaFoldDB" id="A0A392R961"/>
<organism evidence="1 2">
    <name type="scientific">Trifolium medium</name>
    <dbReference type="NCBI Taxonomy" id="97028"/>
    <lineage>
        <taxon>Eukaryota</taxon>
        <taxon>Viridiplantae</taxon>
        <taxon>Streptophyta</taxon>
        <taxon>Embryophyta</taxon>
        <taxon>Tracheophyta</taxon>
        <taxon>Spermatophyta</taxon>
        <taxon>Magnoliopsida</taxon>
        <taxon>eudicotyledons</taxon>
        <taxon>Gunneridae</taxon>
        <taxon>Pentapetalae</taxon>
        <taxon>rosids</taxon>
        <taxon>fabids</taxon>
        <taxon>Fabales</taxon>
        <taxon>Fabaceae</taxon>
        <taxon>Papilionoideae</taxon>
        <taxon>50 kb inversion clade</taxon>
        <taxon>NPAAA clade</taxon>
        <taxon>Hologalegina</taxon>
        <taxon>IRL clade</taxon>
        <taxon>Trifolieae</taxon>
        <taxon>Trifolium</taxon>
    </lineage>
</organism>
<evidence type="ECO:0000313" key="1">
    <source>
        <dbReference type="EMBL" id="MCI32105.1"/>
    </source>
</evidence>
<name>A0A392R961_9FABA</name>